<evidence type="ECO:0000259" key="1">
    <source>
        <dbReference type="Pfam" id="PF01243"/>
    </source>
</evidence>
<dbReference type="InterPro" id="IPR024029">
    <property type="entry name" value="Pyridox_Oxase_FMN-dep"/>
</dbReference>
<dbReference type="PANTHER" id="PTHR42815:SF2">
    <property type="entry name" value="FAD-BINDING, PUTATIVE (AFU_ORTHOLOGUE AFUA_6G07600)-RELATED"/>
    <property type="match status" value="1"/>
</dbReference>
<feature type="domain" description="Pyridoxamine 5'-phosphate oxidase N-terminal" evidence="1">
    <location>
        <begin position="2"/>
        <end position="122"/>
    </location>
</feature>
<dbReference type="AlphaFoldDB" id="A0A383D7Q7"/>
<proteinExistence type="predicted"/>
<dbReference type="Pfam" id="PF01243">
    <property type="entry name" value="PNPOx_N"/>
    <property type="match status" value="1"/>
</dbReference>
<gene>
    <name evidence="2" type="ORF">METZ01_LOCUS493451</name>
</gene>
<dbReference type="NCBIfam" id="TIGR04025">
    <property type="entry name" value="PPOX_FMN_DR2398"/>
    <property type="match status" value="1"/>
</dbReference>
<dbReference type="Gene3D" id="2.30.110.10">
    <property type="entry name" value="Electron Transport, Fmn-binding Protein, Chain A"/>
    <property type="match status" value="1"/>
</dbReference>
<accession>A0A383D7Q7</accession>
<dbReference type="InterPro" id="IPR012349">
    <property type="entry name" value="Split_barrel_FMN-bd"/>
</dbReference>
<dbReference type="SUPFAM" id="SSF50475">
    <property type="entry name" value="FMN-binding split barrel"/>
    <property type="match status" value="1"/>
</dbReference>
<dbReference type="PANTHER" id="PTHR42815">
    <property type="entry name" value="FAD-BINDING, PUTATIVE (AFU_ORTHOLOGUE AFUA_6G07600)-RELATED"/>
    <property type="match status" value="1"/>
</dbReference>
<dbReference type="InterPro" id="IPR011576">
    <property type="entry name" value="Pyridox_Oxase_N"/>
</dbReference>
<organism evidence="2">
    <name type="scientific">marine metagenome</name>
    <dbReference type="NCBI Taxonomy" id="408172"/>
    <lineage>
        <taxon>unclassified sequences</taxon>
        <taxon>metagenomes</taxon>
        <taxon>ecological metagenomes</taxon>
    </lineage>
</organism>
<reference evidence="2" key="1">
    <citation type="submission" date="2018-05" db="EMBL/GenBank/DDBJ databases">
        <authorList>
            <person name="Lanie J.A."/>
            <person name="Ng W.-L."/>
            <person name="Kazmierczak K.M."/>
            <person name="Andrzejewski T.M."/>
            <person name="Davidsen T.M."/>
            <person name="Wayne K.J."/>
            <person name="Tettelin H."/>
            <person name="Glass J.I."/>
            <person name="Rusch D."/>
            <person name="Podicherti R."/>
            <person name="Tsui H.-C.T."/>
            <person name="Winkler M.E."/>
        </authorList>
    </citation>
    <scope>NUCLEOTIDE SEQUENCE</scope>
</reference>
<sequence length="175" mass="19586">MDQHTLSFINLSPFCIVATYGEDGLADATPRGGKPGFVQCPNDKTLLIPDWPGNNRVDSLKNILCNQGIGLVFLIPGIKETLRVNGLAEIINDSELQNRFLEQDRLPISVIRVDIHEVYLHCSKALIRSKLWDADSIQPRSELPSMGEILKDQTGDHGTIETQQEMEARISKMLY</sequence>
<evidence type="ECO:0000313" key="2">
    <source>
        <dbReference type="EMBL" id="SVE40597.1"/>
    </source>
</evidence>
<name>A0A383D7Q7_9ZZZZ</name>
<protein>
    <recommendedName>
        <fullName evidence="1">Pyridoxamine 5'-phosphate oxidase N-terminal domain-containing protein</fullName>
    </recommendedName>
</protein>
<dbReference type="EMBL" id="UINC01215077">
    <property type="protein sequence ID" value="SVE40597.1"/>
    <property type="molecule type" value="Genomic_DNA"/>
</dbReference>